<dbReference type="Pfam" id="PF17389">
    <property type="entry name" value="Bac_rhamnosid6H"/>
    <property type="match status" value="1"/>
</dbReference>
<dbReference type="Pfam" id="PF05592">
    <property type="entry name" value="Bac_rhamnosid"/>
    <property type="match status" value="1"/>
</dbReference>
<dbReference type="InterPro" id="IPR008902">
    <property type="entry name" value="Rhamnosid_concanavalin"/>
</dbReference>
<dbReference type="AlphaFoldDB" id="A0A0D8IUG0"/>
<dbReference type="Gene3D" id="1.50.10.10">
    <property type="match status" value="1"/>
</dbReference>
<protein>
    <recommendedName>
        <fullName evidence="2">alpha-L-rhamnosidase</fullName>
        <ecNumber evidence="2">3.2.1.40</ecNumber>
    </recommendedName>
</protein>
<dbReference type="InterPro" id="IPR012341">
    <property type="entry name" value="6hp_glycosidase-like_sf"/>
</dbReference>
<reference evidence="9 11" key="2">
    <citation type="submission" date="2015-10" db="EMBL/GenBank/DDBJ databases">
        <title>A novel member of the family Ruminococcaceae isolated from human faeces.</title>
        <authorList>
            <person name="Shkoporov A.N."/>
            <person name="Chaplin A.V."/>
            <person name="Motuzova O.V."/>
            <person name="Kafarskaia L.I."/>
            <person name="Efimov B.A."/>
        </authorList>
    </citation>
    <scope>NUCLEOTIDE SEQUENCE [LARGE SCALE GENOMIC DNA]</scope>
    <source>
        <strain evidence="9 11">668</strain>
    </source>
</reference>
<dbReference type="RefSeq" id="WP_050006664.1">
    <property type="nucleotide sequence ID" value="NZ_CAUBPW010000014.1"/>
</dbReference>
<dbReference type="Proteomes" id="UP000032483">
    <property type="component" value="Unassembled WGS sequence"/>
</dbReference>
<dbReference type="EC" id="3.2.1.40" evidence="2"/>
<dbReference type="Pfam" id="PF25788">
    <property type="entry name" value="Ig_Rha78A_N"/>
    <property type="match status" value="1"/>
</dbReference>
<evidence type="ECO:0000313" key="9">
    <source>
        <dbReference type="EMBL" id="KUE75213.1"/>
    </source>
</evidence>
<dbReference type="EMBL" id="JXXK01000052">
    <property type="protein sequence ID" value="KJF38315.1"/>
    <property type="molecule type" value="Genomic_DNA"/>
</dbReference>
<evidence type="ECO:0000259" key="7">
    <source>
        <dbReference type="Pfam" id="PF17390"/>
    </source>
</evidence>
<dbReference type="GO" id="GO:0005975">
    <property type="term" value="P:carbohydrate metabolic process"/>
    <property type="evidence" value="ECO:0007669"/>
    <property type="project" value="InterPro"/>
</dbReference>
<dbReference type="InterPro" id="IPR035398">
    <property type="entry name" value="Bac_rhamnosid_C"/>
</dbReference>
<evidence type="ECO:0000313" key="10">
    <source>
        <dbReference type="Proteomes" id="UP000032483"/>
    </source>
</evidence>
<organism evidence="8 10">
    <name type="scientific">Ruthenibacterium lactatiformans</name>
    <dbReference type="NCBI Taxonomy" id="1550024"/>
    <lineage>
        <taxon>Bacteria</taxon>
        <taxon>Bacillati</taxon>
        <taxon>Bacillota</taxon>
        <taxon>Clostridia</taxon>
        <taxon>Eubacteriales</taxon>
        <taxon>Oscillospiraceae</taxon>
        <taxon>Ruthenibacterium</taxon>
    </lineage>
</organism>
<evidence type="ECO:0000259" key="4">
    <source>
        <dbReference type="Pfam" id="PF05592"/>
    </source>
</evidence>
<dbReference type="PATRIC" id="fig|1550024.3.peg.4319"/>
<feature type="domain" description="Alpha-L-rhamnosidase C-terminal" evidence="7">
    <location>
        <begin position="774"/>
        <end position="843"/>
    </location>
</feature>
<feature type="domain" description="Alpha-L-rhamnosidase concanavalin-like" evidence="4">
    <location>
        <begin position="329"/>
        <end position="435"/>
    </location>
</feature>
<dbReference type="PANTHER" id="PTHR33307">
    <property type="entry name" value="ALPHA-RHAMNOSIDASE (EUROFUNG)"/>
    <property type="match status" value="1"/>
</dbReference>
<dbReference type="GeneID" id="42858589"/>
<evidence type="ECO:0000259" key="6">
    <source>
        <dbReference type="Pfam" id="PF17389"/>
    </source>
</evidence>
<comment type="caution">
    <text evidence="8">The sequence shown here is derived from an EMBL/GenBank/DDBJ whole genome shotgun (WGS) entry which is preliminary data.</text>
</comment>
<keyword evidence="3" id="KW-0378">Hydrolase</keyword>
<dbReference type="InterPro" id="IPR013783">
    <property type="entry name" value="Ig-like_fold"/>
</dbReference>
<dbReference type="Proteomes" id="UP000053433">
    <property type="component" value="Unassembled WGS sequence"/>
</dbReference>
<name>A0A0D8IUG0_9FIRM</name>
<feature type="domain" description="Alpha-L-rhamnosidase six-hairpin glycosidase" evidence="6">
    <location>
        <begin position="439"/>
        <end position="771"/>
    </location>
</feature>
<dbReference type="Pfam" id="PF17390">
    <property type="entry name" value="Bac_rhamnosid_C"/>
    <property type="match status" value="1"/>
</dbReference>
<accession>A0A0W7TMZ5</accession>
<feature type="domain" description="Bacterial alpha-L-rhamnosidase N-terminal" evidence="5">
    <location>
        <begin position="148"/>
        <end position="320"/>
    </location>
</feature>
<dbReference type="EMBL" id="LMUA01000026">
    <property type="protein sequence ID" value="KUE75213.1"/>
    <property type="molecule type" value="Genomic_DNA"/>
</dbReference>
<comment type="catalytic activity">
    <reaction evidence="1">
        <text>Hydrolysis of terminal non-reducing alpha-L-rhamnose residues in alpha-L-rhamnosides.</text>
        <dbReference type="EC" id="3.2.1.40"/>
    </reaction>
</comment>
<keyword evidence="10" id="KW-1185">Reference proteome</keyword>
<dbReference type="InterPro" id="IPR035396">
    <property type="entry name" value="Bac_rhamnosid6H"/>
</dbReference>
<dbReference type="PANTHER" id="PTHR33307:SF6">
    <property type="entry name" value="ALPHA-RHAMNOSIDASE (EUROFUNG)-RELATED"/>
    <property type="match status" value="1"/>
</dbReference>
<proteinExistence type="predicted"/>
<evidence type="ECO:0000256" key="2">
    <source>
        <dbReference type="ARBA" id="ARBA00012652"/>
    </source>
</evidence>
<dbReference type="InterPro" id="IPR013737">
    <property type="entry name" value="Bac_rhamnosid_N"/>
</dbReference>
<evidence type="ECO:0000256" key="1">
    <source>
        <dbReference type="ARBA" id="ARBA00001445"/>
    </source>
</evidence>
<dbReference type="Gene3D" id="2.60.420.10">
    <property type="entry name" value="Maltose phosphorylase, domain 3"/>
    <property type="match status" value="1"/>
</dbReference>
<sequence>MGCFEIVQCTCNHQENPLGLDRTPRFGWKMRSDTRGDAQTAYRITVSTDARRAQAGQGDVWDSGQTAGDGNVSVAYAGPPLQPRTRYYWCVTAWNRAGEAAVSRPAFFETGKLNEAWRARWITAPFLKMDKTDTGAPYLRRTFPLRGEVRSARLYICGLGYHEAFIEGKKVSENLLEPAFTKYDALSYYRVYDVTEHLPAAGPATLGVALGNGWYNCFTEDAWNIRQASWRAVPKLLCELYITYADGTQDCICSDTGWKTSPGPITFNSIRNGEWYDARLELPGWSESTYGADGWQDAELVRGAGGVLRAAEMQPIRVMQELAPVNAYRTQEGRWIFDLGQNFAGKVRLTAYGPAGSEIVLRYCEDLTGDGQHVEQKHISGFVRTGEFQTDKYIKKSDGPEEWTPQFVYHGFRYVEAEGLPEELPGPCIMGLVMHTSFERTGHFECSDDTLMTIQRLCHWSSISNCQGVPTDCPHREKNAWTGDAGTVHDQLLLNYDAFLFLEKWLDDLCQSQRPNGSIPCVCPSTGWGYNWGNGPDWSMVLTTLPWALYEQTGDAAILARYYPFICRHFDFMSSMAVDGIVNYGIGDWCAPFDGPAISVNMSTFKAPVALTDTACYYRSARMLSKMSRVLGLDDPYLARSEEIRAALLRNFVDADTGEVAGACQTSDGCVAFHHLLKPQEEARLMERLAERIAQNGWHIDYGILGSKYVLNMLGEYGRTDVIYKMLTREDYPGYLYWVAHGCTTLAECWNLGGSHNHYMFSDVSAVFYRYFAGIRPDGDIPAYRSFLLAPALDLAIDTLSCSVESPHGTIFAGWKKDGDTVTFTAGVPFGTTARLRLPAGVQAPENGAVLGGGRHEFCWKIAQSAG</sequence>
<evidence type="ECO:0000259" key="5">
    <source>
        <dbReference type="Pfam" id="PF08531"/>
    </source>
</evidence>
<evidence type="ECO:0000313" key="11">
    <source>
        <dbReference type="Proteomes" id="UP000053433"/>
    </source>
</evidence>
<reference evidence="8" key="1">
    <citation type="submission" date="2015-02" db="EMBL/GenBank/DDBJ databases">
        <title>A novel member of the family Ruminococcaceae isolated from human feces.</title>
        <authorList>
            <person name="Shkoporov A.N."/>
            <person name="Chaplin A.V."/>
            <person name="Motuzova O.V."/>
            <person name="Kafarskaia L.I."/>
            <person name="Khokhlova E.V."/>
            <person name="Efimov B.A."/>
        </authorList>
    </citation>
    <scope>NUCLEOTIDE SEQUENCE [LARGE SCALE GENOMIC DNA]</scope>
    <source>
        <strain evidence="8">585-1</strain>
    </source>
</reference>
<gene>
    <name evidence="9" type="ORF">ASJ35_14865</name>
    <name evidence="8" type="ORF">TQ39_18825</name>
</gene>
<dbReference type="SUPFAM" id="SSF48208">
    <property type="entry name" value="Six-hairpin glycosidases"/>
    <property type="match status" value="1"/>
</dbReference>
<dbReference type="InterPro" id="IPR016007">
    <property type="entry name" value="Alpha_rhamnosid"/>
</dbReference>
<dbReference type="Pfam" id="PF08531">
    <property type="entry name" value="Bac_rhamnosid_N"/>
    <property type="match status" value="1"/>
</dbReference>
<evidence type="ECO:0000313" key="8">
    <source>
        <dbReference type="EMBL" id="KJF38315.1"/>
    </source>
</evidence>
<dbReference type="InterPro" id="IPR008928">
    <property type="entry name" value="6-hairpin_glycosidase_sf"/>
</dbReference>
<evidence type="ECO:0000256" key="3">
    <source>
        <dbReference type="ARBA" id="ARBA00022801"/>
    </source>
</evidence>
<accession>A0A0D8IUG0</accession>
<dbReference type="PIRSF" id="PIRSF010631">
    <property type="entry name" value="A-rhamnsds"/>
    <property type="match status" value="1"/>
</dbReference>
<dbReference type="Gene3D" id="2.60.40.10">
    <property type="entry name" value="Immunoglobulins"/>
    <property type="match status" value="1"/>
</dbReference>
<dbReference type="Gene3D" id="2.60.120.260">
    <property type="entry name" value="Galactose-binding domain-like"/>
    <property type="match status" value="2"/>
</dbReference>
<dbReference type="GO" id="GO:0030596">
    <property type="term" value="F:alpha-L-rhamnosidase activity"/>
    <property type="evidence" value="ECO:0007669"/>
    <property type="project" value="UniProtKB-EC"/>
</dbReference>